<proteinExistence type="predicted"/>
<gene>
    <name evidence="2" type="ORF">RRG08_029447</name>
</gene>
<comment type="caution">
    <text evidence="2">The sequence shown here is derived from an EMBL/GenBank/DDBJ whole genome shotgun (WGS) entry which is preliminary data.</text>
</comment>
<organism evidence="2 3">
    <name type="scientific">Elysia crispata</name>
    <name type="common">lettuce slug</name>
    <dbReference type="NCBI Taxonomy" id="231223"/>
    <lineage>
        <taxon>Eukaryota</taxon>
        <taxon>Metazoa</taxon>
        <taxon>Spiralia</taxon>
        <taxon>Lophotrochozoa</taxon>
        <taxon>Mollusca</taxon>
        <taxon>Gastropoda</taxon>
        <taxon>Heterobranchia</taxon>
        <taxon>Euthyneura</taxon>
        <taxon>Panpulmonata</taxon>
        <taxon>Sacoglossa</taxon>
        <taxon>Placobranchoidea</taxon>
        <taxon>Plakobranchidae</taxon>
        <taxon>Elysia</taxon>
    </lineage>
</organism>
<evidence type="ECO:0000313" key="3">
    <source>
        <dbReference type="Proteomes" id="UP001283361"/>
    </source>
</evidence>
<feature type="signal peptide" evidence="1">
    <location>
        <begin position="1"/>
        <end position="17"/>
    </location>
</feature>
<evidence type="ECO:0000256" key="1">
    <source>
        <dbReference type="SAM" id="SignalP"/>
    </source>
</evidence>
<accession>A0AAE1BD15</accession>
<dbReference type="AlphaFoldDB" id="A0AAE1BD15"/>
<keyword evidence="1" id="KW-0732">Signal</keyword>
<sequence length="81" mass="8952">MSSLIYNLAVSIHLALACQSHETKPLPSGGSVERHTRLKILMAAIFMSISEERSLTTSSGRVTLSLICVRGRCDNCWKIDF</sequence>
<dbReference type="Proteomes" id="UP001283361">
    <property type="component" value="Unassembled WGS sequence"/>
</dbReference>
<keyword evidence="3" id="KW-1185">Reference proteome</keyword>
<dbReference type="EMBL" id="JAWDGP010000082">
    <property type="protein sequence ID" value="KAK3803855.1"/>
    <property type="molecule type" value="Genomic_DNA"/>
</dbReference>
<protein>
    <recommendedName>
        <fullName evidence="4">Secreted protein</fullName>
    </recommendedName>
</protein>
<evidence type="ECO:0000313" key="2">
    <source>
        <dbReference type="EMBL" id="KAK3803855.1"/>
    </source>
</evidence>
<feature type="chain" id="PRO_5042014003" description="Secreted protein" evidence="1">
    <location>
        <begin position="18"/>
        <end position="81"/>
    </location>
</feature>
<evidence type="ECO:0008006" key="4">
    <source>
        <dbReference type="Google" id="ProtNLM"/>
    </source>
</evidence>
<reference evidence="2" key="1">
    <citation type="journal article" date="2023" name="G3 (Bethesda)">
        <title>A reference genome for the long-term kleptoplast-retaining sea slug Elysia crispata morphotype clarki.</title>
        <authorList>
            <person name="Eastman K.E."/>
            <person name="Pendleton A.L."/>
            <person name="Shaikh M.A."/>
            <person name="Suttiyut T."/>
            <person name="Ogas R."/>
            <person name="Tomko P."/>
            <person name="Gavelis G."/>
            <person name="Widhalm J.R."/>
            <person name="Wisecaver J.H."/>
        </authorList>
    </citation>
    <scope>NUCLEOTIDE SEQUENCE</scope>
    <source>
        <strain evidence="2">ECLA1</strain>
    </source>
</reference>
<name>A0AAE1BD15_9GAST</name>